<dbReference type="InterPro" id="IPR006664">
    <property type="entry name" value="OMP_bac"/>
</dbReference>
<dbReference type="InterPro" id="IPR006665">
    <property type="entry name" value="OmpA-like"/>
</dbReference>
<name>A0A011NEH3_9PROT</name>
<dbReference type="EMBL" id="JEMX01000027">
    <property type="protein sequence ID" value="EXI81053.1"/>
    <property type="molecule type" value="Genomic_DNA"/>
</dbReference>
<comment type="caution">
    <text evidence="6">The sequence shown here is derived from an EMBL/GenBank/DDBJ whole genome shotgun (WGS) entry which is preliminary data.</text>
</comment>
<dbReference type="PANTHER" id="PTHR30329">
    <property type="entry name" value="STATOR ELEMENT OF FLAGELLAR MOTOR COMPLEX"/>
    <property type="match status" value="1"/>
</dbReference>
<protein>
    <submittedName>
        <fullName evidence="6">Minor outer membrane protein Omp16</fullName>
    </submittedName>
</protein>
<dbReference type="Pfam" id="PF00691">
    <property type="entry name" value="OmpA"/>
    <property type="match status" value="1"/>
</dbReference>
<dbReference type="STRING" id="1454003.AW10_01396"/>
<dbReference type="CDD" id="cd07185">
    <property type="entry name" value="OmpA_C-like"/>
    <property type="match status" value="1"/>
</dbReference>
<comment type="subcellular location">
    <subcellularLocation>
        <location evidence="1">Cell outer membrane</location>
    </subcellularLocation>
</comment>
<dbReference type="GO" id="GO:0009279">
    <property type="term" value="C:cell outer membrane"/>
    <property type="evidence" value="ECO:0007669"/>
    <property type="project" value="UniProtKB-SubCell"/>
</dbReference>
<gene>
    <name evidence="6" type="ORF">AW10_01396</name>
</gene>
<evidence type="ECO:0000256" key="3">
    <source>
        <dbReference type="ARBA" id="ARBA00023237"/>
    </source>
</evidence>
<dbReference type="PRINTS" id="PR01021">
    <property type="entry name" value="OMPADOMAIN"/>
</dbReference>
<dbReference type="PROSITE" id="PS51123">
    <property type="entry name" value="OMPA_2"/>
    <property type="match status" value="1"/>
</dbReference>
<evidence type="ECO:0000256" key="2">
    <source>
        <dbReference type="ARBA" id="ARBA00023136"/>
    </source>
</evidence>
<evidence type="ECO:0000313" key="6">
    <source>
        <dbReference type="EMBL" id="EXI81053.1"/>
    </source>
</evidence>
<dbReference type="InterPro" id="IPR036737">
    <property type="entry name" value="OmpA-like_sf"/>
</dbReference>
<dbReference type="Gene3D" id="3.30.1330.60">
    <property type="entry name" value="OmpA-like domain"/>
    <property type="match status" value="1"/>
</dbReference>
<organism evidence="6 7">
    <name type="scientific">Candidatus Accumulibacter appositus</name>
    <dbReference type="NCBI Taxonomy" id="1454003"/>
    <lineage>
        <taxon>Bacteria</taxon>
        <taxon>Pseudomonadati</taxon>
        <taxon>Pseudomonadota</taxon>
        <taxon>Betaproteobacteria</taxon>
        <taxon>Candidatus Accumulibacter</taxon>
    </lineage>
</organism>
<keyword evidence="3" id="KW-0998">Cell outer membrane</keyword>
<dbReference type="PATRIC" id="fig|1454003.3.peg.1437"/>
<dbReference type="InterPro" id="IPR050330">
    <property type="entry name" value="Bact_OuterMem_StrucFunc"/>
</dbReference>
<feature type="domain" description="OmpA-like" evidence="5">
    <location>
        <begin position="1"/>
        <end position="115"/>
    </location>
</feature>
<evidence type="ECO:0000313" key="7">
    <source>
        <dbReference type="Proteomes" id="UP000021816"/>
    </source>
</evidence>
<dbReference type="PANTHER" id="PTHR30329:SF21">
    <property type="entry name" value="LIPOPROTEIN YIAD-RELATED"/>
    <property type="match status" value="1"/>
</dbReference>
<dbReference type="AlphaFoldDB" id="A0A011NEH3"/>
<evidence type="ECO:0000259" key="5">
    <source>
        <dbReference type="PROSITE" id="PS51123"/>
    </source>
</evidence>
<evidence type="ECO:0000256" key="4">
    <source>
        <dbReference type="PROSITE-ProRule" id="PRU00473"/>
    </source>
</evidence>
<sequence>MVTANQVENNIYFSLGGVTVNRQERAKLQQHASYLKENPEKSVTLIGYTDDLGSRNYNVAIAEQRVAAVRKLLRSYRVPGGQIRRYSVGSEKTPKACKTEQCRQKMRRVELRYSE</sequence>
<accession>A0A011NEH3</accession>
<keyword evidence="2 4" id="KW-0472">Membrane</keyword>
<proteinExistence type="predicted"/>
<evidence type="ECO:0000256" key="1">
    <source>
        <dbReference type="ARBA" id="ARBA00004442"/>
    </source>
</evidence>
<reference evidence="6 7" key="1">
    <citation type="submission" date="2014-02" db="EMBL/GenBank/DDBJ databases">
        <title>Expanding our view of genomic diversity in Candidatus Accumulibacter clades.</title>
        <authorList>
            <person name="Skennerton C.T."/>
            <person name="Barr J.J."/>
            <person name="Slater F.R."/>
            <person name="Bond P.L."/>
            <person name="Tyson G.W."/>
        </authorList>
    </citation>
    <scope>NUCLEOTIDE SEQUENCE [LARGE SCALE GENOMIC DNA]</scope>
    <source>
        <strain evidence="7">BA-92</strain>
    </source>
</reference>
<dbReference type="Proteomes" id="UP000021816">
    <property type="component" value="Unassembled WGS sequence"/>
</dbReference>
<dbReference type="SUPFAM" id="SSF103088">
    <property type="entry name" value="OmpA-like"/>
    <property type="match status" value="1"/>
</dbReference>